<dbReference type="OrthoDB" id="9814608at2"/>
<evidence type="ECO:0000256" key="1">
    <source>
        <dbReference type="ARBA" id="ARBA00004651"/>
    </source>
</evidence>
<keyword evidence="2" id="KW-1003">Cell membrane</keyword>
<evidence type="ECO:0000256" key="4">
    <source>
        <dbReference type="ARBA" id="ARBA00022989"/>
    </source>
</evidence>
<dbReference type="PANTHER" id="PTHR30250">
    <property type="entry name" value="PST FAMILY PREDICTED COLANIC ACID TRANSPORTER"/>
    <property type="match status" value="1"/>
</dbReference>
<dbReference type="InterPro" id="IPR050833">
    <property type="entry name" value="Poly_Biosynth_Transport"/>
</dbReference>
<dbReference type="InParanoid" id="A0A1I2CY14"/>
<keyword evidence="8" id="KW-1185">Reference proteome</keyword>
<feature type="transmembrane region" description="Helical" evidence="6">
    <location>
        <begin position="194"/>
        <end position="213"/>
    </location>
</feature>
<feature type="transmembrane region" description="Helical" evidence="6">
    <location>
        <begin position="268"/>
        <end position="292"/>
    </location>
</feature>
<keyword evidence="3 6" id="KW-0812">Transmembrane</keyword>
<feature type="transmembrane region" description="Helical" evidence="6">
    <location>
        <begin position="149"/>
        <end position="174"/>
    </location>
</feature>
<dbReference type="STRING" id="385682.SAMN05444380_11745"/>
<evidence type="ECO:0000313" key="7">
    <source>
        <dbReference type="EMBL" id="SFE73112.1"/>
    </source>
</evidence>
<feature type="transmembrane region" description="Helical" evidence="6">
    <location>
        <begin position="375"/>
        <end position="394"/>
    </location>
</feature>
<proteinExistence type="predicted"/>
<comment type="subcellular location">
    <subcellularLocation>
        <location evidence="1">Cell membrane</location>
        <topology evidence="1">Multi-pass membrane protein</topology>
    </subcellularLocation>
</comment>
<keyword evidence="5 6" id="KW-0472">Membrane</keyword>
<feature type="transmembrane region" description="Helical" evidence="6">
    <location>
        <begin position="345"/>
        <end position="363"/>
    </location>
</feature>
<gene>
    <name evidence="7" type="ORF">SAMN05444380_11745</name>
</gene>
<evidence type="ECO:0000256" key="6">
    <source>
        <dbReference type="SAM" id="Phobius"/>
    </source>
</evidence>
<feature type="transmembrane region" description="Helical" evidence="6">
    <location>
        <begin position="40"/>
        <end position="63"/>
    </location>
</feature>
<dbReference type="PANTHER" id="PTHR30250:SF11">
    <property type="entry name" value="O-ANTIGEN TRANSPORTER-RELATED"/>
    <property type="match status" value="1"/>
</dbReference>
<feature type="transmembrane region" description="Helical" evidence="6">
    <location>
        <begin position="115"/>
        <end position="137"/>
    </location>
</feature>
<dbReference type="eggNOG" id="COG2244">
    <property type="taxonomic scope" value="Bacteria"/>
</dbReference>
<evidence type="ECO:0000256" key="2">
    <source>
        <dbReference type="ARBA" id="ARBA00022475"/>
    </source>
</evidence>
<evidence type="ECO:0000313" key="8">
    <source>
        <dbReference type="Proteomes" id="UP000181976"/>
    </source>
</evidence>
<evidence type="ECO:0000256" key="5">
    <source>
        <dbReference type="ARBA" id="ARBA00023136"/>
    </source>
</evidence>
<feature type="transmembrane region" description="Helical" evidence="6">
    <location>
        <begin position="313"/>
        <end position="333"/>
    </location>
</feature>
<feature type="transmembrane region" description="Helical" evidence="6">
    <location>
        <begin position="458"/>
        <end position="478"/>
    </location>
</feature>
<keyword evidence="4 6" id="KW-1133">Transmembrane helix</keyword>
<organism evidence="7 8">
    <name type="scientific">Thermophagus xiamenensis</name>
    <dbReference type="NCBI Taxonomy" id="385682"/>
    <lineage>
        <taxon>Bacteria</taxon>
        <taxon>Pseudomonadati</taxon>
        <taxon>Bacteroidota</taxon>
        <taxon>Bacteroidia</taxon>
        <taxon>Marinilabiliales</taxon>
        <taxon>Marinilabiliaceae</taxon>
        <taxon>Thermophagus</taxon>
    </lineage>
</organism>
<feature type="transmembrane region" description="Helical" evidence="6">
    <location>
        <begin position="84"/>
        <end position="103"/>
    </location>
</feature>
<feature type="transmembrane region" description="Helical" evidence="6">
    <location>
        <begin position="225"/>
        <end position="248"/>
    </location>
</feature>
<feature type="transmembrane region" description="Helical" evidence="6">
    <location>
        <begin position="433"/>
        <end position="452"/>
    </location>
</feature>
<dbReference type="AlphaFoldDB" id="A0A1I2CY14"/>
<feature type="transmembrane region" description="Helical" evidence="6">
    <location>
        <begin position="400"/>
        <end position="421"/>
    </location>
</feature>
<evidence type="ECO:0000256" key="3">
    <source>
        <dbReference type="ARBA" id="ARBA00022692"/>
    </source>
</evidence>
<reference evidence="7 8" key="1">
    <citation type="submission" date="2016-10" db="EMBL/GenBank/DDBJ databases">
        <authorList>
            <person name="de Groot N.N."/>
        </authorList>
    </citation>
    <scope>NUCLEOTIDE SEQUENCE [LARGE SCALE GENOMIC DNA]</scope>
    <source>
        <strain evidence="7 8">DSM 19012</strain>
    </source>
</reference>
<dbReference type="Proteomes" id="UP000181976">
    <property type="component" value="Unassembled WGS sequence"/>
</dbReference>
<name>A0A1I2CY14_9BACT</name>
<feature type="transmembrane region" description="Helical" evidence="6">
    <location>
        <begin position="12"/>
        <end position="34"/>
    </location>
</feature>
<accession>A0A1I2CY14</accession>
<dbReference type="GO" id="GO:0005886">
    <property type="term" value="C:plasma membrane"/>
    <property type="evidence" value="ECO:0007669"/>
    <property type="project" value="UniProtKB-SubCell"/>
</dbReference>
<dbReference type="EMBL" id="FONA01000017">
    <property type="protein sequence ID" value="SFE73112.1"/>
    <property type="molecule type" value="Genomic_DNA"/>
</dbReference>
<sequence length="484" mass="55666">MSLSLKKLAGETVIYGASTMIGRLLNWLLMPFYIRTLSTYEYGVVVNFYGVISVLLVILTYGLETGFFRFAGKAKSYKSVYETLLCLLSFTSFIFLSFGIFFFRNVSVSFYGGQHQYAILLVFFILAIDSFVSLPFAKLRLENKSLKFGIIKLISIGANIFFNLFFLVGVPYFINKGLFQGFLSFIHFEELGKVFFVFLSNGISSLITLFLLMSEIKWHRNYLDFRLIKPVLIYSLPILFVGICGMVTQNIDKILLPSLLGSNGFEQLAIYGANFKIGVLMSLFAQSFRFAFEPYFFKNREHGKEQYAKIMDYFIFFGLTIFLGVNIFLDWINILLTDIYTEGNYIIPIILLALLFYGIYYNLSLWYKLTDKTWIGALLGGVGALISVTLNFVLVPIYGIIGSAIALFFGYFSITLLSWLLGKKFYPVPYKPLRYLFYFVLAGIFFLLDHYTVFEILFFQYLYKGTIFVVFIGSFFVIQKYGQN</sequence>
<protein>
    <submittedName>
        <fullName evidence="7">Membrane protein involved in the export of O-antigen and teichoic acid</fullName>
    </submittedName>
</protein>